<feature type="region of interest" description="Disordered" evidence="1">
    <location>
        <begin position="98"/>
        <end position="130"/>
    </location>
</feature>
<sequence>MVDGTLNDEHFMENMVLLNTVDDMLNSLILHVRTQKRAYEDVLRRPKSAESRNTGTTLPLLESPKLSTVTVAVMTSPLTSHTSIPANSPVFCRNSARQLHSSVDRSPSEADSALTHSNTGSLQPCRSSHPRADCSADVNVIPNVASSAIPSVQPMSTSRSFTPSCSCFNTRIPDSVTQRANRFDSETACYRCSLASGDNQENHTSVQRSCITPCNSGCSQCSPLTDRLFRTHQFTLAGKDLVSPCHRQSTPHSWVINSKLCPTVGVWPTPCFDRKPASSSTSGVLSRTSTRTTQSASCSCPDCHSNLTYYSLLLPVDASAPSCTASYTVHSAPDCLVKRRSLSLARPV</sequence>
<dbReference type="EMBL" id="SUNJ01014057">
    <property type="protein sequence ID" value="TPP56804.1"/>
    <property type="molecule type" value="Genomic_DNA"/>
</dbReference>
<dbReference type="AlphaFoldDB" id="A0A504Y6Z0"/>
<organism evidence="2 3">
    <name type="scientific">Fasciola gigantica</name>
    <name type="common">Giant liver fluke</name>
    <dbReference type="NCBI Taxonomy" id="46835"/>
    <lineage>
        <taxon>Eukaryota</taxon>
        <taxon>Metazoa</taxon>
        <taxon>Spiralia</taxon>
        <taxon>Lophotrochozoa</taxon>
        <taxon>Platyhelminthes</taxon>
        <taxon>Trematoda</taxon>
        <taxon>Digenea</taxon>
        <taxon>Plagiorchiida</taxon>
        <taxon>Echinostomata</taxon>
        <taxon>Echinostomatoidea</taxon>
        <taxon>Fasciolidae</taxon>
        <taxon>Fasciola</taxon>
    </lineage>
</organism>
<dbReference type="Proteomes" id="UP000316759">
    <property type="component" value="Unassembled WGS sequence"/>
</dbReference>
<protein>
    <submittedName>
        <fullName evidence="2">Uncharacterized protein</fullName>
    </submittedName>
</protein>
<comment type="caution">
    <text evidence="2">The sequence shown here is derived from an EMBL/GenBank/DDBJ whole genome shotgun (WGS) entry which is preliminary data.</text>
</comment>
<feature type="compositionally biased region" description="Polar residues" evidence="1">
    <location>
        <begin position="114"/>
        <end position="126"/>
    </location>
</feature>
<proteinExistence type="predicted"/>
<accession>A0A504Y6Z0</accession>
<evidence type="ECO:0000256" key="1">
    <source>
        <dbReference type="SAM" id="MobiDB-lite"/>
    </source>
</evidence>
<reference evidence="2 3" key="1">
    <citation type="submission" date="2019-04" db="EMBL/GenBank/DDBJ databases">
        <title>Annotation for the trematode Fasciola gigantica.</title>
        <authorList>
            <person name="Choi Y.-J."/>
        </authorList>
    </citation>
    <scope>NUCLEOTIDE SEQUENCE [LARGE SCALE GENOMIC DNA]</scope>
    <source>
        <strain evidence="2">Uganda_cow_1</strain>
    </source>
</reference>
<keyword evidence="3" id="KW-1185">Reference proteome</keyword>
<name>A0A504Y6Z0_FASGI</name>
<evidence type="ECO:0000313" key="2">
    <source>
        <dbReference type="EMBL" id="TPP56804.1"/>
    </source>
</evidence>
<evidence type="ECO:0000313" key="3">
    <source>
        <dbReference type="Proteomes" id="UP000316759"/>
    </source>
</evidence>
<dbReference type="OrthoDB" id="10582974at2759"/>
<gene>
    <name evidence="2" type="ORF">FGIG_04493</name>
</gene>